<evidence type="ECO:0000256" key="1">
    <source>
        <dbReference type="SAM" id="Coils"/>
    </source>
</evidence>
<evidence type="ECO:0000313" key="3">
    <source>
        <dbReference type="Proteomes" id="UP000001450"/>
    </source>
</evidence>
<feature type="coiled-coil region" evidence="1">
    <location>
        <begin position="337"/>
        <end position="482"/>
    </location>
</feature>
<dbReference type="SMR" id="A0A143ZXY0"/>
<dbReference type="PaxDb" id="5833-PF10_0131"/>
<keyword evidence="3" id="KW-1185">Reference proteome</keyword>
<dbReference type="PhylomeDB" id="A0A143ZXY0"/>
<name>A0A143ZXY0_PLAF7</name>
<gene>
    <name evidence="2" type="ORF">PF3D7_1013400</name>
</gene>
<evidence type="ECO:0007829" key="4">
    <source>
        <dbReference type="PeptideAtlas" id="A0A143ZXY0"/>
    </source>
</evidence>
<dbReference type="Proteomes" id="UP000001450">
    <property type="component" value="Chromosome 10"/>
</dbReference>
<protein>
    <submittedName>
        <fullName evidence="2">Uncharacterized protein</fullName>
    </submittedName>
</protein>
<dbReference type="OrthoDB" id="346017at2759"/>
<dbReference type="VEuPathDB" id="PlasmoDB:PF3D7_1013400"/>
<evidence type="ECO:0000313" key="2">
    <source>
        <dbReference type="EMBL" id="CZT98384.1"/>
    </source>
</evidence>
<dbReference type="EMBL" id="LN999944">
    <property type="protein sequence ID" value="CZT98384.1"/>
    <property type="molecule type" value="Genomic_DNA"/>
</dbReference>
<keyword evidence="4" id="KW-1267">Proteomics identification</keyword>
<dbReference type="KEGG" id="pfa:PF3D7_1013400"/>
<dbReference type="AlphaFoldDB" id="A0A143ZXY0"/>
<sequence length="797" mass="94987">MNKENIEKLINIINLLDKISENKRDKNNYGEHNVNKFLSSELSKTLDSLEYRKSLFPLCDEKEKVNSNVNKIISNFKTTKSFFYFNKSSSLNMGEDMDENMDENMGENMDENMGENMDENMGENMDENMGENIDKNIDKNIDTNMDENIYSNKHLRKNIYLLSSNVKSSHIKKDNKNIMKYTNNVNINDNDIYLNTNQKNVKYNYLNVIQLNEKKYKRENSFSSSSTIFSFIKLKTDNVIEQRNTSNVLRNYFSDTELLSYNNNHKSKYNLLKMLKRDELKKYEQEKFKVQNKGRQNQVEKEELMEELEDGCIDNNTTGLLLEKIIEHLNINLKHILNNYKKEINKLCKLNDTLSGKLENALENNDEQAQEIRDLNKKIHIIKEQKTEMNKIIEDYEFQTVNRKKLENSQQNYIKERDKLDDEIKYLKNELNMMKSTNLKIKEEKLLLKDKFKKYKGKYHNQKEKLQNANELILELKLAQNEQITEKNLNIINNEYSKQRDIFPYEKKRKIIINRFRSDTIMDNFERMKKKLFESNERCYILSKTNLQLFKGIRNRKKKIYTMNREMSNLKHILLKGKEGMSRCTLLDLKENTAGLGTSNSNVSYNGLCKRCCKLKDENDTISEKSYNNKICNNIIDEKMLYENSSNFDLILNRKNNEYNLLKDRYDVLYKKYIKLLTTYSCKNEDFTFIKTKTQEEMIPKKDVFHSFYVKNTKNNIEKCHSKDNKLISYIKAKVVNKKDICKKKFKHYTESNNYRDLEFYISNQILNKLDMKDILNIRYVYSYGNKNVGKILCHNT</sequence>
<reference evidence="2 3" key="1">
    <citation type="journal article" date="2002" name="Nature">
        <title>Genome sequence of the human malaria parasite Plasmodium falciparum.</title>
        <authorList>
            <person name="Gardner M.J."/>
            <person name="Hall N."/>
            <person name="Fung E."/>
            <person name="White O."/>
            <person name="Berriman M."/>
            <person name="Hyman R.W."/>
            <person name="Carlton J.M."/>
            <person name="Pain A."/>
            <person name="Nelson K.E."/>
            <person name="Bowman S."/>
            <person name="Paulsen I.T."/>
            <person name="James K."/>
            <person name="Eisen J.A."/>
            <person name="Rutherford K."/>
            <person name="Salzberg S.L."/>
            <person name="Craig A."/>
            <person name="Kyes S."/>
            <person name="Chan M.S."/>
            <person name="Nene V."/>
            <person name="Shallom S.J."/>
            <person name="Suh B."/>
            <person name="Peterson J."/>
            <person name="Angiuoli S."/>
            <person name="Pertea M."/>
            <person name="Allen J."/>
            <person name="Selengut J."/>
            <person name="Haft D."/>
            <person name="Mather M.W."/>
            <person name="Vaidya A.B."/>
            <person name="Martin D.M."/>
            <person name="Fairlamb A.H."/>
            <person name="Fraunholz M.J."/>
            <person name="Roos D.S."/>
            <person name="Ralph S.A."/>
            <person name="McFadden G.I."/>
            <person name="Cummings L.M."/>
            <person name="Subramanian G.M."/>
            <person name="Mungall C."/>
            <person name="Venter J.C."/>
            <person name="Carucci D.J."/>
            <person name="Hoffman S.L."/>
            <person name="Newbold C."/>
            <person name="Davis R.W."/>
            <person name="Fraser C.M."/>
            <person name="Barrell B."/>
        </authorList>
    </citation>
    <scope>NUCLEOTIDE SEQUENCE [LARGE SCALE GENOMIC DNA]</scope>
    <source>
        <strain evidence="3">Isolate 3D7</strain>
    </source>
</reference>
<dbReference type="RefSeq" id="XP_024329090.1">
    <property type="nucleotide sequence ID" value="XM_024473279.1"/>
</dbReference>
<proteinExistence type="evidence at protein level"/>
<dbReference type="InParanoid" id="A0A143ZXY0"/>
<organism evidence="2 3">
    <name type="scientific">Plasmodium falciparum (isolate 3D7)</name>
    <dbReference type="NCBI Taxonomy" id="36329"/>
    <lineage>
        <taxon>Eukaryota</taxon>
        <taxon>Sar</taxon>
        <taxon>Alveolata</taxon>
        <taxon>Apicomplexa</taxon>
        <taxon>Aconoidasida</taxon>
        <taxon>Haemosporida</taxon>
        <taxon>Plasmodiidae</taxon>
        <taxon>Plasmodium</taxon>
        <taxon>Plasmodium (Laverania)</taxon>
    </lineage>
</organism>
<keyword evidence="1" id="KW-0175">Coiled coil</keyword>
<accession>A0A143ZXY0</accession>
<dbReference type="GeneID" id="810289"/>